<sequence>MPRSCDVVIVNYNAGPLLEECIASVLAENAGRLVLVDNASHDDSLRRVEICHGSHERLVILRNSNNIGFAAACNLGAQQCLQPYILFLNPDTVLQPGAIAGMLQALTHSKERGMAGGQLCNLDGSEQPGGRRVFPTPRRAVVRALNLSGLARVSPRWFSDYLLHREALPCAPMNVEAISGACMLVKREALDSVGGWDEGYFLHCEDLDLCMRFRLEGWKVCFVPQVKIFHAWGACSRARPIFVEWHKHRGMLRFYGKFFRKHYPSPLSWGICIGVWMRFGFMVGYHMMKRFGKVFDAR</sequence>
<comment type="caution">
    <text evidence="2">The sequence shown here is derived from an EMBL/GenBank/DDBJ whole genome shotgun (WGS) entry which is preliminary data.</text>
</comment>
<dbReference type="Proteomes" id="UP000486534">
    <property type="component" value="Unassembled WGS sequence"/>
</dbReference>
<feature type="transmembrane region" description="Helical" evidence="1">
    <location>
        <begin position="267"/>
        <end position="288"/>
    </location>
</feature>
<dbReference type="AlphaFoldDB" id="A0A7X1U408"/>
<keyword evidence="2" id="KW-0808">Transferase</keyword>
<dbReference type="PANTHER" id="PTHR43179">
    <property type="entry name" value="RHAMNOSYLTRANSFERASE WBBL"/>
    <property type="match status" value="1"/>
</dbReference>
<dbReference type="Gene3D" id="3.90.550.10">
    <property type="entry name" value="Spore Coat Polysaccharide Biosynthesis Protein SpsA, Chain A"/>
    <property type="match status" value="1"/>
</dbReference>
<proteinExistence type="predicted"/>
<dbReference type="PANTHER" id="PTHR43179:SF7">
    <property type="entry name" value="RHAMNOSYLTRANSFERASE WBBL"/>
    <property type="match status" value="1"/>
</dbReference>
<evidence type="ECO:0000313" key="2">
    <source>
        <dbReference type="EMBL" id="MQA53356.1"/>
    </source>
</evidence>
<dbReference type="InterPro" id="IPR029044">
    <property type="entry name" value="Nucleotide-diphossugar_trans"/>
</dbReference>
<keyword evidence="1" id="KW-1133">Transmembrane helix</keyword>
<accession>A0A7X1U408</accession>
<dbReference type="EMBL" id="WHUV01000001">
    <property type="protein sequence ID" value="MQA53356.1"/>
    <property type="molecule type" value="Genomic_DNA"/>
</dbReference>
<dbReference type="Pfam" id="PF13641">
    <property type="entry name" value="Glyco_tranf_2_3"/>
    <property type="match status" value="1"/>
</dbReference>
<reference evidence="2 3" key="1">
    <citation type="submission" date="2019-10" db="EMBL/GenBank/DDBJ databases">
        <title>Pseudomonas dajingensis sp. nov., isolated from the profound head ulcers of farmed Murray cod (Maccullochella peelii peelii).</title>
        <authorList>
            <person name="Liu Y."/>
        </authorList>
    </citation>
    <scope>NUCLEOTIDE SEQUENCE [LARGE SCALE GENOMIC DNA]</scope>
    <source>
        <strain evidence="2 3">MC042</strain>
    </source>
</reference>
<dbReference type="GO" id="GO:0016740">
    <property type="term" value="F:transferase activity"/>
    <property type="evidence" value="ECO:0007669"/>
    <property type="project" value="UniProtKB-KW"/>
</dbReference>
<evidence type="ECO:0000256" key="1">
    <source>
        <dbReference type="SAM" id="Phobius"/>
    </source>
</evidence>
<dbReference type="CDD" id="cd04186">
    <property type="entry name" value="GT_2_like_c"/>
    <property type="match status" value="1"/>
</dbReference>
<keyword evidence="1" id="KW-0472">Membrane</keyword>
<name>A0A7X1U408_9PSED</name>
<keyword evidence="1" id="KW-0812">Transmembrane</keyword>
<evidence type="ECO:0000313" key="3">
    <source>
        <dbReference type="Proteomes" id="UP000486534"/>
    </source>
</evidence>
<organism evidence="2 3">
    <name type="scientific">Pseudomonas piscis</name>
    <dbReference type="NCBI Taxonomy" id="2614538"/>
    <lineage>
        <taxon>Bacteria</taxon>
        <taxon>Pseudomonadati</taxon>
        <taxon>Pseudomonadota</taxon>
        <taxon>Gammaproteobacteria</taxon>
        <taxon>Pseudomonadales</taxon>
        <taxon>Pseudomonadaceae</taxon>
        <taxon>Pseudomonas</taxon>
    </lineage>
</organism>
<dbReference type="SUPFAM" id="SSF53448">
    <property type="entry name" value="Nucleotide-diphospho-sugar transferases"/>
    <property type="match status" value="1"/>
</dbReference>
<protein>
    <submittedName>
        <fullName evidence="2">Glycosyltransferase</fullName>
    </submittedName>
</protein>
<gene>
    <name evidence="2" type="ORF">GDH07_08460</name>
</gene>